<sequence length="298" mass="32030">MAKRKRSPVPTQPEMAPVQVVLHTKGPVTNSDFSQYLSVPSYNGVLSSAPVQRGVQCLEGGHYVYLLDVVPQNEEIKNWLEARLGSGYNADMTLAEDSPFVKLEDGKWRLIRDNEDEGGHDNDLSQRGFLSTAGSLTAEANGPQANQVPSPIVVIQPPTPGDVPSEAGKLMSVNNQALHGLDAPNAFTKSEEPKQRDDGSGGECPGELSGLKSGREKHTAPATTAKAITDESTRSTPSTIGTEARSSGDLPKEKLYPAHDNLVLELDEAEIRDIEEVEEMMGVEAEAVDPECLIAFDA</sequence>
<accession>A0A167NQ55</accession>
<name>A0A167NQ55_CALVF</name>
<feature type="region of interest" description="Disordered" evidence="1">
    <location>
        <begin position="187"/>
        <end position="253"/>
    </location>
</feature>
<reference evidence="2 3" key="1">
    <citation type="journal article" date="2016" name="Mol. Biol. Evol.">
        <title>Comparative Genomics of Early-Diverging Mushroom-Forming Fungi Provides Insights into the Origins of Lignocellulose Decay Capabilities.</title>
        <authorList>
            <person name="Nagy L.G."/>
            <person name="Riley R."/>
            <person name="Tritt A."/>
            <person name="Adam C."/>
            <person name="Daum C."/>
            <person name="Floudas D."/>
            <person name="Sun H."/>
            <person name="Yadav J.S."/>
            <person name="Pangilinan J."/>
            <person name="Larsson K.H."/>
            <person name="Matsuura K."/>
            <person name="Barry K."/>
            <person name="Labutti K."/>
            <person name="Kuo R."/>
            <person name="Ohm R.A."/>
            <person name="Bhattacharya S.S."/>
            <person name="Shirouzu T."/>
            <person name="Yoshinaga Y."/>
            <person name="Martin F.M."/>
            <person name="Grigoriev I.V."/>
            <person name="Hibbett D.S."/>
        </authorList>
    </citation>
    <scope>NUCLEOTIDE SEQUENCE [LARGE SCALE GENOMIC DNA]</scope>
    <source>
        <strain evidence="2 3">TUFC12733</strain>
    </source>
</reference>
<protein>
    <submittedName>
        <fullName evidence="2">Uncharacterized protein</fullName>
    </submittedName>
</protein>
<evidence type="ECO:0000313" key="3">
    <source>
        <dbReference type="Proteomes" id="UP000076738"/>
    </source>
</evidence>
<feature type="compositionally biased region" description="Basic and acidic residues" evidence="1">
    <location>
        <begin position="189"/>
        <end position="199"/>
    </location>
</feature>
<dbReference type="Proteomes" id="UP000076738">
    <property type="component" value="Unassembled WGS sequence"/>
</dbReference>
<feature type="region of interest" description="Disordered" evidence="1">
    <location>
        <begin position="139"/>
        <end position="167"/>
    </location>
</feature>
<dbReference type="EMBL" id="KV417277">
    <property type="protein sequence ID" value="KZO97947.1"/>
    <property type="molecule type" value="Genomic_DNA"/>
</dbReference>
<feature type="compositionally biased region" description="Low complexity" evidence="1">
    <location>
        <begin position="147"/>
        <end position="156"/>
    </location>
</feature>
<evidence type="ECO:0000256" key="1">
    <source>
        <dbReference type="SAM" id="MobiDB-lite"/>
    </source>
</evidence>
<dbReference type="AlphaFoldDB" id="A0A167NQ55"/>
<evidence type="ECO:0000313" key="2">
    <source>
        <dbReference type="EMBL" id="KZO97947.1"/>
    </source>
</evidence>
<organism evidence="2 3">
    <name type="scientific">Calocera viscosa (strain TUFC12733)</name>
    <dbReference type="NCBI Taxonomy" id="1330018"/>
    <lineage>
        <taxon>Eukaryota</taxon>
        <taxon>Fungi</taxon>
        <taxon>Dikarya</taxon>
        <taxon>Basidiomycota</taxon>
        <taxon>Agaricomycotina</taxon>
        <taxon>Dacrymycetes</taxon>
        <taxon>Dacrymycetales</taxon>
        <taxon>Dacrymycetaceae</taxon>
        <taxon>Calocera</taxon>
    </lineage>
</organism>
<feature type="compositionally biased region" description="Polar residues" evidence="1">
    <location>
        <begin position="234"/>
        <end position="245"/>
    </location>
</feature>
<proteinExistence type="predicted"/>
<gene>
    <name evidence="2" type="ORF">CALVIDRAFT_535542</name>
</gene>
<keyword evidence="3" id="KW-1185">Reference proteome</keyword>